<keyword evidence="7" id="KW-1185">Reference proteome</keyword>
<evidence type="ECO:0000256" key="4">
    <source>
        <dbReference type="ARBA" id="ARBA00038402"/>
    </source>
</evidence>
<dbReference type="EMBL" id="JBFXLU010000076">
    <property type="protein sequence ID" value="KAL2845008.1"/>
    <property type="molecule type" value="Genomic_DNA"/>
</dbReference>
<organism evidence="6 7">
    <name type="scientific">Aspergillus pseudoustus</name>
    <dbReference type="NCBI Taxonomy" id="1810923"/>
    <lineage>
        <taxon>Eukaryota</taxon>
        <taxon>Fungi</taxon>
        <taxon>Dikarya</taxon>
        <taxon>Ascomycota</taxon>
        <taxon>Pezizomycotina</taxon>
        <taxon>Eurotiomycetes</taxon>
        <taxon>Eurotiomycetidae</taxon>
        <taxon>Eurotiales</taxon>
        <taxon>Aspergillaceae</taxon>
        <taxon>Aspergillus</taxon>
        <taxon>Aspergillus subgen. Nidulantes</taxon>
    </lineage>
</organism>
<dbReference type="PANTHER" id="PTHR14742">
    <property type="entry name" value="RIBONUCLEASE P SUBUNIT P21"/>
    <property type="match status" value="1"/>
</dbReference>
<dbReference type="Pfam" id="PF04032">
    <property type="entry name" value="Rpr2"/>
    <property type="match status" value="1"/>
</dbReference>
<keyword evidence="1" id="KW-0819">tRNA processing</keyword>
<dbReference type="Proteomes" id="UP001610446">
    <property type="component" value="Unassembled WGS sequence"/>
</dbReference>
<evidence type="ECO:0000313" key="6">
    <source>
        <dbReference type="EMBL" id="KAL2845008.1"/>
    </source>
</evidence>
<gene>
    <name evidence="6" type="ORF">BJY01DRAFT_184984</name>
</gene>
<proteinExistence type="inferred from homology"/>
<evidence type="ECO:0000256" key="5">
    <source>
        <dbReference type="SAM" id="MobiDB-lite"/>
    </source>
</evidence>
<comment type="similarity">
    <text evidence="4">Belongs to the eukaryotic/archaeal RNase P protein component 4 family.</text>
</comment>
<dbReference type="InterPro" id="IPR007175">
    <property type="entry name" value="Rpr2/Snm1/Rpp21"/>
</dbReference>
<evidence type="ECO:0000256" key="1">
    <source>
        <dbReference type="ARBA" id="ARBA00022694"/>
    </source>
</evidence>
<protein>
    <submittedName>
        <fullName evidence="6">Rpr2-domain-containing protein</fullName>
    </submittedName>
</protein>
<name>A0ABR4K1H1_9EURO</name>
<evidence type="ECO:0000256" key="2">
    <source>
        <dbReference type="ARBA" id="ARBA00022723"/>
    </source>
</evidence>
<sequence length="183" mass="20372">MAKLKGKKGLSGGVNSHVRARINFLYNAATFLQSACQRPEAVDHAVKPVEDEMIPDAIYGEPQDPANGASSRDHSDCVPALARTYISQMRGVSLKSQLRLPIEQKRSFCKRCDTLLILGDNCTEEIRNPSRGARKPWAEVRVVRCNTCLTEKRFPCAERRSSKLSERKKHQTAIANPDPTKPA</sequence>
<dbReference type="PANTHER" id="PTHR14742:SF0">
    <property type="entry name" value="RIBONUCLEASE P PROTEIN SUBUNIT P21"/>
    <property type="match status" value="1"/>
</dbReference>
<evidence type="ECO:0000256" key="3">
    <source>
        <dbReference type="ARBA" id="ARBA00022833"/>
    </source>
</evidence>
<comment type="caution">
    <text evidence="6">The sequence shown here is derived from an EMBL/GenBank/DDBJ whole genome shotgun (WGS) entry which is preliminary data.</text>
</comment>
<reference evidence="6 7" key="1">
    <citation type="submission" date="2024-07" db="EMBL/GenBank/DDBJ databases">
        <title>Section-level genome sequencing and comparative genomics of Aspergillus sections Usti and Cavernicolus.</title>
        <authorList>
            <consortium name="Lawrence Berkeley National Laboratory"/>
            <person name="Nybo J.L."/>
            <person name="Vesth T.C."/>
            <person name="Theobald S."/>
            <person name="Frisvad J.C."/>
            <person name="Larsen T.O."/>
            <person name="Kjaerboelling I."/>
            <person name="Rothschild-Mancinelli K."/>
            <person name="Lyhne E.K."/>
            <person name="Kogle M.E."/>
            <person name="Barry K."/>
            <person name="Clum A."/>
            <person name="Na H."/>
            <person name="Ledsgaard L."/>
            <person name="Lin J."/>
            <person name="Lipzen A."/>
            <person name="Kuo A."/>
            <person name="Riley R."/>
            <person name="Mondo S."/>
            <person name="Labutti K."/>
            <person name="Haridas S."/>
            <person name="Pangalinan J."/>
            <person name="Salamov A.A."/>
            <person name="Simmons B.A."/>
            <person name="Magnuson J.K."/>
            <person name="Chen J."/>
            <person name="Drula E."/>
            <person name="Henrissat B."/>
            <person name="Wiebenga A."/>
            <person name="Lubbers R.J."/>
            <person name="Gomes A.C."/>
            <person name="Makela M.R."/>
            <person name="Stajich J."/>
            <person name="Grigoriev I.V."/>
            <person name="Mortensen U.H."/>
            <person name="De Vries R.P."/>
            <person name="Baker S.E."/>
            <person name="Andersen M.R."/>
        </authorList>
    </citation>
    <scope>NUCLEOTIDE SEQUENCE [LARGE SCALE GENOMIC DNA]</scope>
    <source>
        <strain evidence="6 7">CBS 123904</strain>
    </source>
</reference>
<keyword evidence="3" id="KW-0862">Zinc</keyword>
<feature type="region of interest" description="Disordered" evidence="5">
    <location>
        <begin position="157"/>
        <end position="183"/>
    </location>
</feature>
<evidence type="ECO:0000313" key="7">
    <source>
        <dbReference type="Proteomes" id="UP001610446"/>
    </source>
</evidence>
<dbReference type="Gene3D" id="6.20.50.20">
    <property type="match status" value="1"/>
</dbReference>
<keyword evidence="2" id="KW-0479">Metal-binding</keyword>
<accession>A0ABR4K1H1</accession>